<dbReference type="InterPro" id="IPR007750">
    <property type="entry name" value="DUF674"/>
</dbReference>
<dbReference type="PANTHER" id="PTHR33103">
    <property type="entry name" value="OS01G0153900 PROTEIN"/>
    <property type="match status" value="1"/>
</dbReference>
<comment type="caution">
    <text evidence="1">The sequence shown here is derived from an EMBL/GenBank/DDBJ whole genome shotgun (WGS) entry which is preliminary data.</text>
</comment>
<keyword evidence="2" id="KW-1185">Reference proteome</keyword>
<dbReference type="EMBL" id="JBJXBP010000005">
    <property type="protein sequence ID" value="KAL3830426.1"/>
    <property type="molecule type" value="Genomic_DNA"/>
</dbReference>
<dbReference type="AlphaFoldDB" id="A0ABD3T1E2"/>
<dbReference type="PANTHER" id="PTHR33103:SF27">
    <property type="entry name" value="OS04G0594700 PROTEIN"/>
    <property type="match status" value="1"/>
</dbReference>
<dbReference type="Proteomes" id="UP001634393">
    <property type="component" value="Unassembled WGS sequence"/>
</dbReference>
<gene>
    <name evidence="1" type="ORF">ACJIZ3_019228</name>
</gene>
<accession>A0ABD3T1E2</accession>
<name>A0ABD3T1E2_9LAMI</name>
<organism evidence="1 2">
    <name type="scientific">Penstemon smallii</name>
    <dbReference type="NCBI Taxonomy" id="265156"/>
    <lineage>
        <taxon>Eukaryota</taxon>
        <taxon>Viridiplantae</taxon>
        <taxon>Streptophyta</taxon>
        <taxon>Embryophyta</taxon>
        <taxon>Tracheophyta</taxon>
        <taxon>Spermatophyta</taxon>
        <taxon>Magnoliopsida</taxon>
        <taxon>eudicotyledons</taxon>
        <taxon>Gunneridae</taxon>
        <taxon>Pentapetalae</taxon>
        <taxon>asterids</taxon>
        <taxon>lamiids</taxon>
        <taxon>Lamiales</taxon>
        <taxon>Plantaginaceae</taxon>
        <taxon>Cheloneae</taxon>
        <taxon>Penstemon</taxon>
    </lineage>
</organism>
<evidence type="ECO:0000313" key="1">
    <source>
        <dbReference type="EMBL" id="KAL3830426.1"/>
    </source>
</evidence>
<sequence>MSSAEEEVRLSMRVMVNKEKTKVLFGIVDNNLADIMLSFLTLPLGRIIRLLEKHYGDHDEAPVVGSLSKLYKGLINLDSSHFWTEEGKLMLLDPRSSLADECRKLKININDDQPQILFRCEYSKCVSKKENVTMYFDTQRCSCGKLISVQIGMRGSNSTQVGEVFTAESMSFLISDDLRMWPNVIGSIVHIMNELGITDTVGAEEMTVTVGFNEIMDLLKGSLLSRTPLTDLILGKKQIHHSSSIAKSEPITLPPPMEIGETTSIVSKKMKVKAMVQKSTNKFLFVQAEEDFVDFLFSFLTIPLGKVESLFGSNTSLGRIDNLYRSIENLNADKYLKTACIKYMLLNPVLPPMYLSKNQIFSLTEQESPQVYYLKKNFYFTDLPRTYYHSNQWVHLKDPKGKESYVKGPKMFMVTDDLTVTPLCMLSTISTLNELRIPFSDVEERELDVGLEEGLSILKASLTSTSSLTNGMIHISKKQPKQEHIHQMKKPKQEL</sequence>
<proteinExistence type="predicted"/>
<protein>
    <submittedName>
        <fullName evidence="1">Uncharacterized protein</fullName>
    </submittedName>
</protein>
<dbReference type="Pfam" id="PF05056">
    <property type="entry name" value="DUF674"/>
    <property type="match status" value="1"/>
</dbReference>
<evidence type="ECO:0000313" key="2">
    <source>
        <dbReference type="Proteomes" id="UP001634393"/>
    </source>
</evidence>
<reference evidence="1 2" key="1">
    <citation type="submission" date="2024-12" db="EMBL/GenBank/DDBJ databases">
        <title>The unique morphological basis and parallel evolutionary history of personate flowers in Penstemon.</title>
        <authorList>
            <person name="Depatie T.H."/>
            <person name="Wessinger C.A."/>
        </authorList>
    </citation>
    <scope>NUCLEOTIDE SEQUENCE [LARGE SCALE GENOMIC DNA]</scope>
    <source>
        <strain evidence="1">WTNN_2</strain>
        <tissue evidence="1">Leaf</tissue>
    </source>
</reference>